<gene>
    <name evidence="1" type="ORF">CWI78_04325</name>
</gene>
<dbReference type="EMBL" id="PIQC01000003">
    <property type="protein sequence ID" value="RUO71748.1"/>
    <property type="molecule type" value="Genomic_DNA"/>
</dbReference>
<keyword evidence="2" id="KW-1185">Reference proteome</keyword>
<reference evidence="2" key="1">
    <citation type="journal article" date="2018" name="Front. Microbiol.">
        <title>Genome-Based Analysis Reveals the Taxonomy and Diversity of the Family Idiomarinaceae.</title>
        <authorList>
            <person name="Liu Y."/>
            <person name="Lai Q."/>
            <person name="Shao Z."/>
        </authorList>
    </citation>
    <scope>NUCLEOTIDE SEQUENCE [LARGE SCALE GENOMIC DNA]</scope>
    <source>
        <strain evidence="2">R22</strain>
    </source>
</reference>
<comment type="caution">
    <text evidence="1">The sequence shown here is derived from an EMBL/GenBank/DDBJ whole genome shotgun (WGS) entry which is preliminary data.</text>
</comment>
<organism evidence="1 2">
    <name type="scientific">Idiomarina ramblicola</name>
    <dbReference type="NCBI Taxonomy" id="263724"/>
    <lineage>
        <taxon>Bacteria</taxon>
        <taxon>Pseudomonadati</taxon>
        <taxon>Pseudomonadota</taxon>
        <taxon>Gammaproteobacteria</taxon>
        <taxon>Alteromonadales</taxon>
        <taxon>Idiomarinaceae</taxon>
        <taxon>Idiomarina</taxon>
    </lineage>
</organism>
<evidence type="ECO:0000313" key="1">
    <source>
        <dbReference type="EMBL" id="RUO71748.1"/>
    </source>
</evidence>
<evidence type="ECO:0000313" key="2">
    <source>
        <dbReference type="Proteomes" id="UP000288058"/>
    </source>
</evidence>
<dbReference type="AlphaFoldDB" id="A0A432Z1H6"/>
<sequence>MKQSIVVIGNSHVAALKNGWDSISAAFPETDIRFFAARSSVYKKSSKMALREQNKKVIPQTKELIDSFAATSGEPSGQIDLESTNCIIYCGFTPRIRSDLARSYSASVLKLMVNHSLRRGLFGLSHDQNISKYVDKILFLPPPAFAELDGDQTPATDYPLEFTRYKTVLSNHLSEIGIDLLTQPKETLNRDGKTLAKFSVGSVKLTPNGKEKLHEERDISHMNKSFGERVWRQLLSEH</sequence>
<dbReference type="RefSeq" id="WP_126780616.1">
    <property type="nucleotide sequence ID" value="NZ_PIQC01000003.1"/>
</dbReference>
<protein>
    <submittedName>
        <fullName evidence="1">Uncharacterized protein</fullName>
    </submittedName>
</protein>
<name>A0A432Z1H6_9GAMM</name>
<accession>A0A432Z1H6</accession>
<dbReference type="OrthoDB" id="6174477at2"/>
<proteinExistence type="predicted"/>
<dbReference type="Proteomes" id="UP000288058">
    <property type="component" value="Unassembled WGS sequence"/>
</dbReference>